<keyword evidence="2" id="KW-1185">Reference proteome</keyword>
<name>A0A1J8Q3G2_9AGAM</name>
<dbReference type="EMBL" id="LVVM01003258">
    <property type="protein sequence ID" value="OJA15215.1"/>
    <property type="molecule type" value="Genomic_DNA"/>
</dbReference>
<sequence>MPLPHLNGRPTAEFYRDTEMTSGGIIQIALLIARLHPLTHFLVGAICLIPCASTSDL</sequence>
<dbReference type="AlphaFoldDB" id="A0A1J8Q3G2"/>
<proteinExistence type="predicted"/>
<protein>
    <submittedName>
        <fullName evidence="1">Uncharacterized protein</fullName>
    </submittedName>
</protein>
<comment type="caution">
    <text evidence="1">The sequence shown here is derived from an EMBL/GenBank/DDBJ whole genome shotgun (WGS) entry which is preliminary data.</text>
</comment>
<accession>A0A1J8Q3G2</accession>
<evidence type="ECO:0000313" key="1">
    <source>
        <dbReference type="EMBL" id="OJA15215.1"/>
    </source>
</evidence>
<gene>
    <name evidence="1" type="ORF">AZE42_11852</name>
</gene>
<dbReference type="Proteomes" id="UP000183567">
    <property type="component" value="Unassembled WGS sequence"/>
</dbReference>
<reference evidence="1 2" key="1">
    <citation type="submission" date="2016-03" db="EMBL/GenBank/DDBJ databases">
        <title>Comparative genomics of the ectomycorrhizal sister species Rhizopogon vinicolor and Rhizopogon vesiculosus (Basidiomycota: Boletales) reveals a divergence of the mating type B locus.</title>
        <authorList>
            <person name="Mujic A.B."/>
            <person name="Kuo A."/>
            <person name="Tritt A."/>
            <person name="Lipzen A."/>
            <person name="Chen C."/>
            <person name="Johnson J."/>
            <person name="Sharma A."/>
            <person name="Barry K."/>
            <person name="Grigoriev I.V."/>
            <person name="Spatafora J.W."/>
        </authorList>
    </citation>
    <scope>NUCLEOTIDE SEQUENCE [LARGE SCALE GENOMIC DNA]</scope>
    <source>
        <strain evidence="1 2">AM-OR11-056</strain>
    </source>
</reference>
<evidence type="ECO:0000313" key="2">
    <source>
        <dbReference type="Proteomes" id="UP000183567"/>
    </source>
</evidence>
<organism evidence="1 2">
    <name type="scientific">Rhizopogon vesiculosus</name>
    <dbReference type="NCBI Taxonomy" id="180088"/>
    <lineage>
        <taxon>Eukaryota</taxon>
        <taxon>Fungi</taxon>
        <taxon>Dikarya</taxon>
        <taxon>Basidiomycota</taxon>
        <taxon>Agaricomycotina</taxon>
        <taxon>Agaricomycetes</taxon>
        <taxon>Agaricomycetidae</taxon>
        <taxon>Boletales</taxon>
        <taxon>Suillineae</taxon>
        <taxon>Rhizopogonaceae</taxon>
        <taxon>Rhizopogon</taxon>
    </lineage>
</organism>